<sequence length="40" mass="4357">MIAGIAISSDIWKTTFNDKANYGNFSIENSSSGDHVSHQL</sequence>
<dbReference type="RefSeq" id="WP_263363536.1">
    <property type="nucleotide sequence ID" value="NZ_CAWNJE010000005.1"/>
</dbReference>
<accession>A0A2A5T6E1</accession>
<name>A0A2A5T6E1_9GAMM</name>
<proteinExistence type="predicted"/>
<gene>
    <name evidence="1" type="ORF">BTN49_0675</name>
</gene>
<dbReference type="GeneID" id="78828677"/>
<protein>
    <submittedName>
        <fullName evidence="1">Uncharacterized protein</fullName>
    </submittedName>
</protein>
<evidence type="ECO:0000313" key="1">
    <source>
        <dbReference type="EMBL" id="PCS23706.1"/>
    </source>
</evidence>
<dbReference type="EMBL" id="NBYY01000009">
    <property type="protein sequence ID" value="PCS23706.1"/>
    <property type="molecule type" value="Genomic_DNA"/>
</dbReference>
<evidence type="ECO:0000313" key="2">
    <source>
        <dbReference type="Proteomes" id="UP000219020"/>
    </source>
</evidence>
<keyword evidence="2" id="KW-1185">Reference proteome</keyword>
<reference evidence="2" key="1">
    <citation type="submission" date="2017-04" db="EMBL/GenBank/DDBJ databases">
        <title>Genome evolution of the luminous symbionts of deep sea anglerfish.</title>
        <authorList>
            <person name="Hendry T.A."/>
        </authorList>
    </citation>
    <scope>NUCLEOTIDE SEQUENCE [LARGE SCALE GENOMIC DNA]</scope>
</reference>
<comment type="caution">
    <text evidence="1">The sequence shown here is derived from an EMBL/GenBank/DDBJ whole genome shotgun (WGS) entry which is preliminary data.</text>
</comment>
<dbReference type="Proteomes" id="UP000219020">
    <property type="component" value="Unassembled WGS sequence"/>
</dbReference>
<organism evidence="1 2">
    <name type="scientific">Candidatus Enterovibrio escicola</name>
    <dbReference type="NCBI Taxonomy" id="1927127"/>
    <lineage>
        <taxon>Bacteria</taxon>
        <taxon>Pseudomonadati</taxon>
        <taxon>Pseudomonadota</taxon>
        <taxon>Gammaproteobacteria</taxon>
        <taxon>Vibrionales</taxon>
        <taxon>Vibrionaceae</taxon>
        <taxon>Enterovibrio</taxon>
    </lineage>
</organism>
<dbReference type="AlphaFoldDB" id="A0A2A5T6E1"/>